<dbReference type="AlphaFoldDB" id="B8IEJ4"/>
<dbReference type="HOGENOM" id="CLU_675800_0_0_5"/>
<dbReference type="KEGG" id="mno:Mnod_4701"/>
<dbReference type="EMBL" id="CP001349">
    <property type="protein sequence ID" value="ACL59566.1"/>
    <property type="molecule type" value="Genomic_DNA"/>
</dbReference>
<keyword evidence="1" id="KW-0812">Transmembrane</keyword>
<evidence type="ECO:0000256" key="1">
    <source>
        <dbReference type="SAM" id="Phobius"/>
    </source>
</evidence>
<name>B8IEJ4_METNO</name>
<evidence type="ECO:0000313" key="4">
    <source>
        <dbReference type="EMBL" id="ACL59566.1"/>
    </source>
</evidence>
<dbReference type="STRING" id="460265.Mnod_4701"/>
<evidence type="ECO:0000259" key="2">
    <source>
        <dbReference type="Pfam" id="PF09977"/>
    </source>
</evidence>
<sequence>MRALLARFRADADGTMTMIVGIVLPVLLGTAAVVLDGANLHLSQLRLQNAADSAALGAVQVLPDSATAVSRGVSLVGQNLPPSYGTAAAATDVVVGTYDPGAKAFTAGGAQPNAVKVTARRSAALGNAIPVYFAWIFGYRSLEAKAESVAVAAGGGNPAACLYALDPVNPGIDARGSVTVNATCGMQLSSYISTSGNAGNYNGQICQSVGDTGATGNFNPGRPRICALQGDPFGLAVDMSGMSCQPFPTAVTTILPGCYTGTIPNKNNYIFQSGTFYFKGATINVGGNDALTITGNGVTLVFDTTSSIKTKGSGTLDLNITAPSLGSYQGFSIVGSPSLDLQGNSNFNAQGGIYMPGSDVHQAGNTDVRADLMVVKSLDLRGSIQIDISGIKATRRPKGKSSTFGLI</sequence>
<dbReference type="InterPro" id="IPR018705">
    <property type="entry name" value="DUF2134_membrane"/>
</dbReference>
<keyword evidence="1" id="KW-1133">Transmembrane helix</keyword>
<dbReference type="Proteomes" id="UP000008207">
    <property type="component" value="Chromosome"/>
</dbReference>
<accession>B8IEJ4</accession>
<proteinExistence type="predicted"/>
<dbReference type="eggNOG" id="COG4961">
    <property type="taxonomic scope" value="Bacteria"/>
</dbReference>
<keyword evidence="4" id="KW-0436">Ligase</keyword>
<dbReference type="Pfam" id="PF13400">
    <property type="entry name" value="Tad"/>
    <property type="match status" value="1"/>
</dbReference>
<dbReference type="RefSeq" id="WP_015931201.1">
    <property type="nucleotide sequence ID" value="NC_011894.1"/>
</dbReference>
<evidence type="ECO:0000313" key="5">
    <source>
        <dbReference type="Proteomes" id="UP000008207"/>
    </source>
</evidence>
<keyword evidence="4" id="KW-0030">Aminoacyl-tRNA synthetase</keyword>
<feature type="domain" description="Putative Flp pilus-assembly TadG-like N-terminal" evidence="3">
    <location>
        <begin position="14"/>
        <end position="60"/>
    </location>
</feature>
<feature type="domain" description="DUF2134" evidence="2">
    <location>
        <begin position="68"/>
        <end position="150"/>
    </location>
</feature>
<dbReference type="InterPro" id="IPR028087">
    <property type="entry name" value="Tad_N"/>
</dbReference>
<dbReference type="Pfam" id="PF09977">
    <property type="entry name" value="Tad_C"/>
    <property type="match status" value="1"/>
</dbReference>
<reference evidence="4 5" key="1">
    <citation type="submission" date="2009-01" db="EMBL/GenBank/DDBJ databases">
        <title>Complete sequence of chromosome of Methylobacterium nodulans ORS 2060.</title>
        <authorList>
            <consortium name="US DOE Joint Genome Institute"/>
            <person name="Lucas S."/>
            <person name="Copeland A."/>
            <person name="Lapidus A."/>
            <person name="Glavina del Rio T."/>
            <person name="Dalin E."/>
            <person name="Tice H."/>
            <person name="Bruce D."/>
            <person name="Goodwin L."/>
            <person name="Pitluck S."/>
            <person name="Sims D."/>
            <person name="Brettin T."/>
            <person name="Detter J.C."/>
            <person name="Han C."/>
            <person name="Larimer F."/>
            <person name="Land M."/>
            <person name="Hauser L."/>
            <person name="Kyrpides N."/>
            <person name="Ivanova N."/>
            <person name="Marx C.J."/>
            <person name="Richardson P."/>
        </authorList>
    </citation>
    <scope>NUCLEOTIDE SEQUENCE [LARGE SCALE GENOMIC DNA]</scope>
    <source>
        <strain evidence="5">LMG 21967 / CNCM I-2342 / ORS 2060</strain>
    </source>
</reference>
<gene>
    <name evidence="4" type="ordered locus">Mnod_4701</name>
</gene>
<keyword evidence="5" id="KW-1185">Reference proteome</keyword>
<protein>
    <submittedName>
        <fullName evidence="4">Aminoacyl-tRNA synthetase class I</fullName>
    </submittedName>
</protein>
<feature type="transmembrane region" description="Helical" evidence="1">
    <location>
        <begin position="12"/>
        <end position="35"/>
    </location>
</feature>
<keyword evidence="1" id="KW-0472">Membrane</keyword>
<evidence type="ECO:0000259" key="3">
    <source>
        <dbReference type="Pfam" id="PF13400"/>
    </source>
</evidence>
<dbReference type="OrthoDB" id="7418984at2"/>
<organism evidence="4 5">
    <name type="scientific">Methylobacterium nodulans (strain LMG 21967 / CNCM I-2342 / ORS 2060)</name>
    <dbReference type="NCBI Taxonomy" id="460265"/>
    <lineage>
        <taxon>Bacteria</taxon>
        <taxon>Pseudomonadati</taxon>
        <taxon>Pseudomonadota</taxon>
        <taxon>Alphaproteobacteria</taxon>
        <taxon>Hyphomicrobiales</taxon>
        <taxon>Methylobacteriaceae</taxon>
        <taxon>Methylobacterium</taxon>
    </lineage>
</organism>
<dbReference type="GO" id="GO:0004812">
    <property type="term" value="F:aminoacyl-tRNA ligase activity"/>
    <property type="evidence" value="ECO:0007669"/>
    <property type="project" value="UniProtKB-KW"/>
</dbReference>